<sequence>MKKASFRRHYHQISAFYVPFLLLLSGLAEPFTSAALGQFCKTGFVTKRGMVGRCTEISRFTLSDPKSRGTGLPFNRYAWLTMHSSFTWVDRNSVKSAYKQASITSQLKLNGVRGLILDMYDFQNEIWLCRSSSVYCNKFTAVNPVIDVLKEIQAFLEENYSEVITIFIHDHVESPGGLTKVFTSSGLMKYWFPVSGMPNNDGDWPLLSDMINNNQRLIVFTSNSTKEASEGIAYQQRYVEQYKDQGVRPIFCSTRAEPSPLNGTSRSLVLMEYFSEPVEICQGSLRSSHSLPGNRWPNFVASDFDKKSDLGEASQITNEANGHLICGCNDIAYCKNNGTFGSCSLLHKADDKASSSVGQMSYEDSLLWMVALAMAFLLGSF</sequence>
<keyword evidence="3" id="KW-1185">Reference proteome</keyword>
<reference evidence="2 3" key="2">
    <citation type="journal article" date="2017" name="Nature">
        <title>The Apostasia genome and the evolution of orchids.</title>
        <authorList>
            <person name="Zhang G.Q."/>
            <person name="Liu K.W."/>
            <person name="Li Z."/>
            <person name="Lohaus R."/>
            <person name="Hsiao Y.Y."/>
            <person name="Niu S.C."/>
            <person name="Wang J.Y."/>
            <person name="Lin Y.C."/>
            <person name="Xu Q."/>
            <person name="Chen L.J."/>
            <person name="Yoshida K."/>
            <person name="Fujiwara S."/>
            <person name="Wang Z.W."/>
            <person name="Zhang Y.Q."/>
            <person name="Mitsuda N."/>
            <person name="Wang M."/>
            <person name="Liu G.H."/>
            <person name="Pecoraro L."/>
            <person name="Huang H.X."/>
            <person name="Xiao X.J."/>
            <person name="Lin M."/>
            <person name="Wu X.Y."/>
            <person name="Wu W.L."/>
            <person name="Chen Y.Y."/>
            <person name="Chang S.B."/>
            <person name="Sakamoto S."/>
            <person name="Ohme-Takagi M."/>
            <person name="Yagi M."/>
            <person name="Zeng S.J."/>
            <person name="Shen C.Y."/>
            <person name="Yeh C.M."/>
            <person name="Luo Y.B."/>
            <person name="Tsai W.C."/>
            <person name="Van de Peer Y."/>
            <person name="Liu Z.J."/>
        </authorList>
    </citation>
    <scope>NUCLEOTIDE SEQUENCE [LARGE SCALE GENOMIC DNA]</scope>
    <source>
        <tissue evidence="2">The whole plant</tissue>
    </source>
</reference>
<dbReference type="AlphaFoldDB" id="A0A2I0X8X1"/>
<dbReference type="EMBL" id="KZ502052">
    <property type="protein sequence ID" value="PKU84344.1"/>
    <property type="molecule type" value="Genomic_DNA"/>
</dbReference>
<dbReference type="Gene3D" id="3.20.20.190">
    <property type="entry name" value="Phosphatidylinositol (PI) phosphodiesterase"/>
    <property type="match status" value="1"/>
</dbReference>
<dbReference type="Proteomes" id="UP000233837">
    <property type="component" value="Unassembled WGS sequence"/>
</dbReference>
<dbReference type="PANTHER" id="PTHR13593:SF89">
    <property type="entry name" value="PLC-LIKE PHOSPHODIESTERASES SUPERFAMILY PROTEIN"/>
    <property type="match status" value="1"/>
</dbReference>
<protein>
    <submittedName>
        <fullName evidence="2">PI-PLC X domain-containing protein</fullName>
    </submittedName>
</protein>
<evidence type="ECO:0000313" key="2">
    <source>
        <dbReference type="EMBL" id="PKU84344.1"/>
    </source>
</evidence>
<proteinExistence type="predicted"/>
<evidence type="ECO:0000313" key="3">
    <source>
        <dbReference type="Proteomes" id="UP000233837"/>
    </source>
</evidence>
<dbReference type="InterPro" id="IPR051057">
    <property type="entry name" value="PI-PLC_domain"/>
</dbReference>
<name>A0A2I0X8X1_9ASPA</name>
<evidence type="ECO:0000256" key="1">
    <source>
        <dbReference type="SAM" id="SignalP"/>
    </source>
</evidence>
<gene>
    <name evidence="2" type="ORF">MA16_Dca002857</name>
</gene>
<dbReference type="PANTHER" id="PTHR13593">
    <property type="match status" value="1"/>
</dbReference>
<dbReference type="InterPro" id="IPR017946">
    <property type="entry name" value="PLC-like_Pdiesterase_TIM-brl"/>
</dbReference>
<accession>A0A2I0X8X1</accession>
<dbReference type="GO" id="GO:0008081">
    <property type="term" value="F:phosphoric diester hydrolase activity"/>
    <property type="evidence" value="ECO:0007669"/>
    <property type="project" value="InterPro"/>
</dbReference>
<keyword evidence="1" id="KW-0732">Signal</keyword>
<dbReference type="Pfam" id="PF26178">
    <property type="entry name" value="PI-PLC_cat"/>
    <property type="match status" value="1"/>
</dbReference>
<feature type="chain" id="PRO_5014115379" evidence="1">
    <location>
        <begin position="29"/>
        <end position="381"/>
    </location>
</feature>
<reference evidence="2 3" key="1">
    <citation type="journal article" date="2016" name="Sci. Rep.">
        <title>The Dendrobium catenatum Lindl. genome sequence provides insights into polysaccharide synthase, floral development and adaptive evolution.</title>
        <authorList>
            <person name="Zhang G.Q."/>
            <person name="Xu Q."/>
            <person name="Bian C."/>
            <person name="Tsai W.C."/>
            <person name="Yeh C.M."/>
            <person name="Liu K.W."/>
            <person name="Yoshida K."/>
            <person name="Zhang L.S."/>
            <person name="Chang S.B."/>
            <person name="Chen F."/>
            <person name="Shi Y."/>
            <person name="Su Y.Y."/>
            <person name="Zhang Y.Q."/>
            <person name="Chen L.J."/>
            <person name="Yin Y."/>
            <person name="Lin M."/>
            <person name="Huang H."/>
            <person name="Deng H."/>
            <person name="Wang Z.W."/>
            <person name="Zhu S.L."/>
            <person name="Zhao X."/>
            <person name="Deng C."/>
            <person name="Niu S.C."/>
            <person name="Huang J."/>
            <person name="Wang M."/>
            <person name="Liu G.H."/>
            <person name="Yang H.J."/>
            <person name="Xiao X.J."/>
            <person name="Hsiao Y.Y."/>
            <person name="Wu W.L."/>
            <person name="Chen Y.Y."/>
            <person name="Mitsuda N."/>
            <person name="Ohme-Takagi M."/>
            <person name="Luo Y.B."/>
            <person name="Van de Peer Y."/>
            <person name="Liu Z.J."/>
        </authorList>
    </citation>
    <scope>NUCLEOTIDE SEQUENCE [LARGE SCALE GENOMIC DNA]</scope>
    <source>
        <tissue evidence="2">The whole plant</tissue>
    </source>
</reference>
<dbReference type="STRING" id="906689.A0A2I0X8X1"/>
<dbReference type="GO" id="GO:0006629">
    <property type="term" value="P:lipid metabolic process"/>
    <property type="evidence" value="ECO:0007669"/>
    <property type="project" value="InterPro"/>
</dbReference>
<organism evidence="2 3">
    <name type="scientific">Dendrobium catenatum</name>
    <dbReference type="NCBI Taxonomy" id="906689"/>
    <lineage>
        <taxon>Eukaryota</taxon>
        <taxon>Viridiplantae</taxon>
        <taxon>Streptophyta</taxon>
        <taxon>Embryophyta</taxon>
        <taxon>Tracheophyta</taxon>
        <taxon>Spermatophyta</taxon>
        <taxon>Magnoliopsida</taxon>
        <taxon>Liliopsida</taxon>
        <taxon>Asparagales</taxon>
        <taxon>Orchidaceae</taxon>
        <taxon>Epidendroideae</taxon>
        <taxon>Malaxideae</taxon>
        <taxon>Dendrobiinae</taxon>
        <taxon>Dendrobium</taxon>
    </lineage>
</organism>
<feature type="signal peptide" evidence="1">
    <location>
        <begin position="1"/>
        <end position="28"/>
    </location>
</feature>
<dbReference type="SUPFAM" id="SSF51695">
    <property type="entry name" value="PLC-like phosphodiesterases"/>
    <property type="match status" value="1"/>
</dbReference>